<organism evidence="3 4">
    <name type="scientific">Actinomadura barringtoniae</name>
    <dbReference type="NCBI Taxonomy" id="1427535"/>
    <lineage>
        <taxon>Bacteria</taxon>
        <taxon>Bacillati</taxon>
        <taxon>Actinomycetota</taxon>
        <taxon>Actinomycetes</taxon>
        <taxon>Streptosporangiales</taxon>
        <taxon>Thermomonosporaceae</taxon>
        <taxon>Actinomadura</taxon>
    </lineage>
</organism>
<dbReference type="Pfam" id="PF00652">
    <property type="entry name" value="Ricin_B_lectin"/>
    <property type="match status" value="1"/>
</dbReference>
<dbReference type="InterPro" id="IPR000772">
    <property type="entry name" value="Ricin_B_lectin"/>
</dbReference>
<reference evidence="3" key="1">
    <citation type="submission" date="2021-03" db="EMBL/GenBank/DDBJ databases">
        <authorList>
            <person name="Kanchanasin P."/>
            <person name="Saeng-In P."/>
            <person name="Phongsopitanun W."/>
            <person name="Yuki M."/>
            <person name="Kudo T."/>
            <person name="Ohkuma M."/>
            <person name="Tanasupawat S."/>
        </authorList>
    </citation>
    <scope>NUCLEOTIDE SEQUENCE</scope>
    <source>
        <strain evidence="3">GKU 128</strain>
    </source>
</reference>
<sequence>MASHPLRTLAIAGTLVTGLFAAAPAHANTNAAAQARATQAIQPLPADLEQIRAAEAQQLYGSPDIRPMQDRKTGVITMGDSEISGEGAGNYEPGTHQDSPLNYCDRSKDQAVWRLTISADVRYNVACSGATPDNLRYGGSHQWTEINQGDNLAIKARNTHLKLLWVVVGANGDGTIQFGPVATDCAKRRILLQGPCWPTYTDTWATRVTGSRQQVAATLTNIKQTMADAGYTASDYQLAVMSYPSPGGPDVEDNPNFPGWYAGGCTLYLADAAFARNKAVPLFERGIRGAAADANVRYLDASRLFHGHGVCDDVPWARGVYIENGNIFDENAARQSLHPNASGHGAFAQCMSQFYASGWQQATCVDPASTNNAKLYNGLMSFNQLHSESGKCVDAHGYDSRNGTALAAWNCHGGRNQGFFYDSTNQTLNVELSQDRCIDANGGTIAAGTNEILYNCAASANQKWTFDGKLIHPKGHTDLCLGFTSTADNASLQLMACNAADTKQRWAFETRAFPSPVGYNHDDFIGSRVY</sequence>
<feature type="domain" description="Ricin B lectin" evidence="2">
    <location>
        <begin position="377"/>
        <end position="509"/>
    </location>
</feature>
<evidence type="ECO:0000259" key="2">
    <source>
        <dbReference type="SMART" id="SM00458"/>
    </source>
</evidence>
<keyword evidence="1" id="KW-0732">Signal</keyword>
<dbReference type="AlphaFoldDB" id="A0A939PJH4"/>
<dbReference type="Gene3D" id="2.80.10.50">
    <property type="match status" value="2"/>
</dbReference>
<dbReference type="SUPFAM" id="SSF50370">
    <property type="entry name" value="Ricin B-like lectins"/>
    <property type="match status" value="1"/>
</dbReference>
<dbReference type="SUPFAM" id="SSF52266">
    <property type="entry name" value="SGNH hydrolase"/>
    <property type="match status" value="1"/>
</dbReference>
<comment type="caution">
    <text evidence="3">The sequence shown here is derived from an EMBL/GenBank/DDBJ whole genome shotgun (WGS) entry which is preliminary data.</text>
</comment>
<name>A0A939PJH4_9ACTN</name>
<dbReference type="Gene3D" id="3.40.50.1110">
    <property type="entry name" value="SGNH hydrolase"/>
    <property type="match status" value="1"/>
</dbReference>
<accession>A0A939PJH4</accession>
<dbReference type="SMART" id="SM00458">
    <property type="entry name" value="RICIN"/>
    <property type="match status" value="1"/>
</dbReference>
<dbReference type="EMBL" id="JAGEOJ010000012">
    <property type="protein sequence ID" value="MBO2451233.1"/>
    <property type="molecule type" value="Genomic_DNA"/>
</dbReference>
<dbReference type="InterPro" id="IPR035992">
    <property type="entry name" value="Ricin_B-like_lectins"/>
</dbReference>
<feature type="signal peptide" evidence="1">
    <location>
        <begin position="1"/>
        <end position="27"/>
    </location>
</feature>
<dbReference type="InterPro" id="IPR036514">
    <property type="entry name" value="SGNH_hydro_sf"/>
</dbReference>
<gene>
    <name evidence="3" type="ORF">J4573_29360</name>
</gene>
<evidence type="ECO:0000313" key="3">
    <source>
        <dbReference type="EMBL" id="MBO2451233.1"/>
    </source>
</evidence>
<keyword evidence="4" id="KW-1185">Reference proteome</keyword>
<proteinExistence type="predicted"/>
<evidence type="ECO:0000256" key="1">
    <source>
        <dbReference type="SAM" id="SignalP"/>
    </source>
</evidence>
<dbReference type="PROSITE" id="PS50231">
    <property type="entry name" value="RICIN_B_LECTIN"/>
    <property type="match status" value="1"/>
</dbReference>
<feature type="chain" id="PRO_5037897682" evidence="1">
    <location>
        <begin position="28"/>
        <end position="530"/>
    </location>
</feature>
<dbReference type="RefSeq" id="WP_208259117.1">
    <property type="nucleotide sequence ID" value="NZ_JAGEOJ010000012.1"/>
</dbReference>
<dbReference type="Proteomes" id="UP000669179">
    <property type="component" value="Unassembled WGS sequence"/>
</dbReference>
<protein>
    <submittedName>
        <fullName evidence="3">Ricin-type beta-trefoil lectin domain protein</fullName>
    </submittedName>
</protein>
<evidence type="ECO:0000313" key="4">
    <source>
        <dbReference type="Proteomes" id="UP000669179"/>
    </source>
</evidence>